<proteinExistence type="predicted"/>
<keyword evidence="2" id="KW-1185">Reference proteome</keyword>
<dbReference type="AlphaFoldDB" id="A0A8K0KKI7"/>
<organism evidence="1 2">
    <name type="scientific">Ladona fulva</name>
    <name type="common">Scarce chaser dragonfly</name>
    <name type="synonym">Libellula fulva</name>
    <dbReference type="NCBI Taxonomy" id="123851"/>
    <lineage>
        <taxon>Eukaryota</taxon>
        <taxon>Metazoa</taxon>
        <taxon>Ecdysozoa</taxon>
        <taxon>Arthropoda</taxon>
        <taxon>Hexapoda</taxon>
        <taxon>Insecta</taxon>
        <taxon>Pterygota</taxon>
        <taxon>Palaeoptera</taxon>
        <taxon>Odonata</taxon>
        <taxon>Epiprocta</taxon>
        <taxon>Anisoptera</taxon>
        <taxon>Libelluloidea</taxon>
        <taxon>Libellulidae</taxon>
        <taxon>Ladona</taxon>
    </lineage>
</organism>
<reference evidence="1" key="1">
    <citation type="submission" date="2013-04" db="EMBL/GenBank/DDBJ databases">
        <authorList>
            <person name="Qu J."/>
            <person name="Murali S.C."/>
            <person name="Bandaranaike D."/>
            <person name="Bellair M."/>
            <person name="Blankenburg K."/>
            <person name="Chao H."/>
            <person name="Dinh H."/>
            <person name="Doddapaneni H."/>
            <person name="Downs B."/>
            <person name="Dugan-Rocha S."/>
            <person name="Elkadiri S."/>
            <person name="Gnanaolivu R.D."/>
            <person name="Hernandez B."/>
            <person name="Javaid M."/>
            <person name="Jayaseelan J.C."/>
            <person name="Lee S."/>
            <person name="Li M."/>
            <person name="Ming W."/>
            <person name="Munidasa M."/>
            <person name="Muniz J."/>
            <person name="Nguyen L."/>
            <person name="Ongeri F."/>
            <person name="Osuji N."/>
            <person name="Pu L.-L."/>
            <person name="Puazo M."/>
            <person name="Qu C."/>
            <person name="Quiroz J."/>
            <person name="Raj R."/>
            <person name="Weissenberger G."/>
            <person name="Xin Y."/>
            <person name="Zou X."/>
            <person name="Han Y."/>
            <person name="Richards S."/>
            <person name="Worley K."/>
            <person name="Muzny D."/>
            <person name="Gibbs R."/>
        </authorList>
    </citation>
    <scope>NUCLEOTIDE SEQUENCE</scope>
    <source>
        <strain evidence="1">Sampled in the wild</strain>
    </source>
</reference>
<evidence type="ECO:0000313" key="2">
    <source>
        <dbReference type="Proteomes" id="UP000792457"/>
    </source>
</evidence>
<sequence length="161" mass="19028">MYQSFLPSQCVWKKVHLGHNFRHDEDELAMEKEEEVLKGDQRHLLHFLQQTEPASADFTRKSISHNQISQITLAAQQSAPKDIDDLSMSDIATFMKNHFNSRRFIVWERFKFWLEMQCKPGESIQELVARIRQDIAKCIFSSIWDLQDEEMLKALFKIPDD</sequence>
<accession>A0A8K0KKI7</accession>
<reference evidence="1" key="2">
    <citation type="submission" date="2017-10" db="EMBL/GenBank/DDBJ databases">
        <title>Ladona fulva Genome sequencing and assembly.</title>
        <authorList>
            <person name="Murali S."/>
            <person name="Richards S."/>
            <person name="Bandaranaike D."/>
            <person name="Bellair M."/>
            <person name="Blankenburg K."/>
            <person name="Chao H."/>
            <person name="Dinh H."/>
            <person name="Doddapaneni H."/>
            <person name="Dugan-Rocha S."/>
            <person name="Elkadiri S."/>
            <person name="Gnanaolivu R."/>
            <person name="Hernandez B."/>
            <person name="Skinner E."/>
            <person name="Javaid M."/>
            <person name="Lee S."/>
            <person name="Li M."/>
            <person name="Ming W."/>
            <person name="Munidasa M."/>
            <person name="Muniz J."/>
            <person name="Nguyen L."/>
            <person name="Hughes D."/>
            <person name="Osuji N."/>
            <person name="Pu L.-L."/>
            <person name="Puazo M."/>
            <person name="Qu C."/>
            <person name="Quiroz J."/>
            <person name="Raj R."/>
            <person name="Weissenberger G."/>
            <person name="Xin Y."/>
            <person name="Zou X."/>
            <person name="Han Y."/>
            <person name="Worley K."/>
            <person name="Muzny D."/>
            <person name="Gibbs R."/>
        </authorList>
    </citation>
    <scope>NUCLEOTIDE SEQUENCE</scope>
    <source>
        <strain evidence="1">Sampled in the wild</strain>
    </source>
</reference>
<dbReference type="EMBL" id="KZ309097">
    <property type="protein sequence ID" value="KAG8236956.1"/>
    <property type="molecule type" value="Genomic_DNA"/>
</dbReference>
<comment type="caution">
    <text evidence="1">The sequence shown here is derived from an EMBL/GenBank/DDBJ whole genome shotgun (WGS) entry which is preliminary data.</text>
</comment>
<dbReference type="Proteomes" id="UP000792457">
    <property type="component" value="Unassembled WGS sequence"/>
</dbReference>
<protein>
    <submittedName>
        <fullName evidence="1">Uncharacterized protein</fullName>
    </submittedName>
</protein>
<evidence type="ECO:0000313" key="1">
    <source>
        <dbReference type="EMBL" id="KAG8236956.1"/>
    </source>
</evidence>
<gene>
    <name evidence="1" type="ORF">J437_LFUL016151</name>
</gene>
<dbReference type="OrthoDB" id="6149033at2759"/>
<name>A0A8K0KKI7_LADFU</name>